<dbReference type="EMBL" id="CP126056">
    <property type="protein sequence ID" value="WHX09842.1"/>
    <property type="molecule type" value="Genomic_DNA"/>
</dbReference>
<evidence type="ECO:0000313" key="2">
    <source>
        <dbReference type="Proteomes" id="UP001177934"/>
    </source>
</evidence>
<name>A0AA95HUB5_9BACT</name>
<proteinExistence type="predicted"/>
<dbReference type="SUPFAM" id="SSF49464">
    <property type="entry name" value="Carboxypeptidase regulatory domain-like"/>
    <property type="match status" value="1"/>
</dbReference>
<dbReference type="GO" id="GO:0004180">
    <property type="term" value="F:carboxypeptidase activity"/>
    <property type="evidence" value="ECO:0007669"/>
    <property type="project" value="UniProtKB-KW"/>
</dbReference>
<gene>
    <name evidence="1" type="ORF">QNN11_22005</name>
</gene>
<keyword evidence="1" id="KW-0121">Carboxypeptidase</keyword>
<protein>
    <submittedName>
        <fullName evidence="1">Carboxypeptidase-like regulatory domain-containing protein</fullName>
    </submittedName>
</protein>
<dbReference type="Pfam" id="PF13620">
    <property type="entry name" value="CarboxypepD_reg"/>
    <property type="match status" value="1"/>
</dbReference>
<evidence type="ECO:0000313" key="1">
    <source>
        <dbReference type="EMBL" id="WHX09842.1"/>
    </source>
</evidence>
<organism evidence="1 2">
    <name type="scientific">Phocaeicola dorei</name>
    <dbReference type="NCBI Taxonomy" id="357276"/>
    <lineage>
        <taxon>Bacteria</taxon>
        <taxon>Pseudomonadati</taxon>
        <taxon>Bacteroidota</taxon>
        <taxon>Bacteroidia</taxon>
        <taxon>Bacteroidales</taxon>
        <taxon>Bacteroidaceae</taxon>
        <taxon>Phocaeicola</taxon>
    </lineage>
</organism>
<dbReference type="InterPro" id="IPR008969">
    <property type="entry name" value="CarboxyPept-like_regulatory"/>
</dbReference>
<keyword evidence="1" id="KW-0378">Hydrolase</keyword>
<reference evidence="1" key="1">
    <citation type="journal article" date="2023" name="Nat. Commun.">
        <title>Identification of a novel Human Milk Oligosaccharides utilization cluster in the infant gut commensal Bacteroides dorei.</title>
        <authorList>
            <person name="Kijner S."/>
            <person name="Ennis D."/>
            <person name="Shmorak S."/>
            <person name="Florentin A."/>
            <person name="Yassour M."/>
        </authorList>
    </citation>
    <scope>NUCLEOTIDE SEQUENCE</scope>
    <source>
        <strain evidence="1">2</strain>
    </source>
</reference>
<dbReference type="AlphaFoldDB" id="A0AA95HUB5"/>
<sequence length="98" mass="11155">MFILLSFVLPVSGQKKLDSDKARKEKAYHLTGSVREQGERPYPDPLPDVNIQLYSLPDTSFIEGTVSDKKGVFRLYPMNPGNYLIRASFLGYETLEKK</sequence>
<accession>A0AA95HUB5</accession>
<dbReference type="Proteomes" id="UP001177934">
    <property type="component" value="Chromosome"/>
</dbReference>
<keyword evidence="1" id="KW-0645">Protease</keyword>